<dbReference type="PANTHER" id="PTHR19303:SF73">
    <property type="entry name" value="PROTEIN PDC2"/>
    <property type="match status" value="1"/>
</dbReference>
<dbReference type="InterPro" id="IPR050863">
    <property type="entry name" value="CenT-Element_Derived"/>
</dbReference>
<comment type="caution">
    <text evidence="4">The sequence shown here is derived from an EMBL/GenBank/DDBJ whole genome shotgun (WGS) entry which is preliminary data.</text>
</comment>
<proteinExistence type="predicted"/>
<dbReference type="Pfam" id="PF03184">
    <property type="entry name" value="DDE_1"/>
    <property type="match status" value="1"/>
</dbReference>
<dbReference type="GO" id="GO:0005634">
    <property type="term" value="C:nucleus"/>
    <property type="evidence" value="ECO:0007669"/>
    <property type="project" value="UniProtKB-SubCell"/>
</dbReference>
<dbReference type="EMBL" id="BGPR01090464">
    <property type="protein sequence ID" value="GBM19435.1"/>
    <property type="molecule type" value="Genomic_DNA"/>
</dbReference>
<keyword evidence="5" id="KW-1185">Reference proteome</keyword>
<comment type="subcellular location">
    <subcellularLocation>
        <location evidence="1">Nucleus</location>
    </subcellularLocation>
</comment>
<evidence type="ECO:0000259" key="3">
    <source>
        <dbReference type="PROSITE" id="PS51253"/>
    </source>
</evidence>
<name>A0A4Y2DUZ6_ARAVE</name>
<evidence type="ECO:0000256" key="2">
    <source>
        <dbReference type="ARBA" id="ARBA00023125"/>
    </source>
</evidence>
<gene>
    <name evidence="4" type="primary">Tigd4_311</name>
    <name evidence="4" type="ORF">AVEN_67608_1</name>
</gene>
<accession>A0A4Y2DUZ6</accession>
<organism evidence="4 5">
    <name type="scientific">Araneus ventricosus</name>
    <name type="common">Orbweaver spider</name>
    <name type="synonym">Epeira ventricosa</name>
    <dbReference type="NCBI Taxonomy" id="182803"/>
    <lineage>
        <taxon>Eukaryota</taxon>
        <taxon>Metazoa</taxon>
        <taxon>Ecdysozoa</taxon>
        <taxon>Arthropoda</taxon>
        <taxon>Chelicerata</taxon>
        <taxon>Arachnida</taxon>
        <taxon>Araneae</taxon>
        <taxon>Araneomorphae</taxon>
        <taxon>Entelegynae</taxon>
        <taxon>Araneoidea</taxon>
        <taxon>Araneidae</taxon>
        <taxon>Araneus</taxon>
    </lineage>
</organism>
<dbReference type="SUPFAM" id="SSF46689">
    <property type="entry name" value="Homeodomain-like"/>
    <property type="match status" value="1"/>
</dbReference>
<dbReference type="SMART" id="SM00674">
    <property type="entry name" value="CENPB"/>
    <property type="match status" value="1"/>
</dbReference>
<sequence>MLKWIRRIRDRNYPISGTLMQEKAVEFSKTLGYPDFKASDGWLDKFKKRHSPTQKSICGESADVPEEVCDCWMQKIPEVLQEFSQQNIFNADVTGLFLKCLPTKTLAFKGDKCFGGKKSKQRITVLLCATMTGEEKLKILVIGKSKSPRCFKGIKSLEVK</sequence>
<dbReference type="GO" id="GO:0003677">
    <property type="term" value="F:DNA binding"/>
    <property type="evidence" value="ECO:0007669"/>
    <property type="project" value="UniProtKB-KW"/>
</dbReference>
<dbReference type="InterPro" id="IPR004875">
    <property type="entry name" value="DDE_SF_endonuclease_dom"/>
</dbReference>
<evidence type="ECO:0000256" key="1">
    <source>
        <dbReference type="ARBA" id="ARBA00004123"/>
    </source>
</evidence>
<keyword evidence="2" id="KW-0238">DNA-binding</keyword>
<protein>
    <submittedName>
        <fullName evidence="4">Tigger transposable element-derived protein 4</fullName>
    </submittedName>
</protein>
<dbReference type="Proteomes" id="UP000499080">
    <property type="component" value="Unassembled WGS sequence"/>
</dbReference>
<dbReference type="Gene3D" id="1.10.10.60">
    <property type="entry name" value="Homeodomain-like"/>
    <property type="match status" value="1"/>
</dbReference>
<dbReference type="PROSITE" id="PS51253">
    <property type="entry name" value="HTH_CENPB"/>
    <property type="match status" value="1"/>
</dbReference>
<reference evidence="4 5" key="1">
    <citation type="journal article" date="2019" name="Sci. Rep.">
        <title>Orb-weaving spider Araneus ventricosus genome elucidates the spidroin gene catalogue.</title>
        <authorList>
            <person name="Kono N."/>
            <person name="Nakamura H."/>
            <person name="Ohtoshi R."/>
            <person name="Moran D.A.P."/>
            <person name="Shinohara A."/>
            <person name="Yoshida Y."/>
            <person name="Fujiwara M."/>
            <person name="Mori M."/>
            <person name="Tomita M."/>
            <person name="Arakawa K."/>
        </authorList>
    </citation>
    <scope>NUCLEOTIDE SEQUENCE [LARGE SCALE GENOMIC DNA]</scope>
</reference>
<dbReference type="PANTHER" id="PTHR19303">
    <property type="entry name" value="TRANSPOSON"/>
    <property type="match status" value="1"/>
</dbReference>
<feature type="domain" description="HTH CENPB-type" evidence="3">
    <location>
        <begin position="1"/>
        <end position="56"/>
    </location>
</feature>
<dbReference type="AlphaFoldDB" id="A0A4Y2DUZ6"/>
<evidence type="ECO:0000313" key="4">
    <source>
        <dbReference type="EMBL" id="GBM19435.1"/>
    </source>
</evidence>
<evidence type="ECO:0000313" key="5">
    <source>
        <dbReference type="Proteomes" id="UP000499080"/>
    </source>
</evidence>
<dbReference type="OrthoDB" id="6512965at2759"/>
<dbReference type="InterPro" id="IPR009057">
    <property type="entry name" value="Homeodomain-like_sf"/>
</dbReference>
<dbReference type="Pfam" id="PF03221">
    <property type="entry name" value="HTH_Tnp_Tc5"/>
    <property type="match status" value="1"/>
</dbReference>
<dbReference type="InterPro" id="IPR006600">
    <property type="entry name" value="HTH_CenpB_DNA-bd_dom"/>
</dbReference>